<feature type="domain" description="DUF374" evidence="1">
    <location>
        <begin position="68"/>
        <end position="137"/>
    </location>
</feature>
<organism evidence="2 3">
    <name type="scientific">Candidatus Magnetoglobus multicellularis str. Araruama</name>
    <dbReference type="NCBI Taxonomy" id="890399"/>
    <lineage>
        <taxon>Bacteria</taxon>
        <taxon>Pseudomonadati</taxon>
        <taxon>Thermodesulfobacteriota</taxon>
        <taxon>Desulfobacteria</taxon>
        <taxon>Desulfobacterales</taxon>
        <taxon>Desulfobacteraceae</taxon>
        <taxon>Candidatus Magnetoglobus</taxon>
    </lineage>
</organism>
<dbReference type="Pfam" id="PF04028">
    <property type="entry name" value="DUF374"/>
    <property type="match status" value="1"/>
</dbReference>
<dbReference type="InterPro" id="IPR007172">
    <property type="entry name" value="DUF374"/>
</dbReference>
<proteinExistence type="predicted"/>
<dbReference type="Proteomes" id="UP000189670">
    <property type="component" value="Unassembled WGS sequence"/>
</dbReference>
<dbReference type="EMBL" id="ATBP01000034">
    <property type="protein sequence ID" value="ETR73871.1"/>
    <property type="molecule type" value="Genomic_DNA"/>
</dbReference>
<reference evidence="3" key="1">
    <citation type="submission" date="2012-11" db="EMBL/GenBank/DDBJ databases">
        <authorList>
            <person name="Lucero-Rivera Y.E."/>
            <person name="Tovar-Ramirez D."/>
        </authorList>
    </citation>
    <scope>NUCLEOTIDE SEQUENCE [LARGE SCALE GENOMIC DNA]</scope>
    <source>
        <strain evidence="3">Araruama</strain>
    </source>
</reference>
<name>A0A1V1PG47_9BACT</name>
<dbReference type="AlphaFoldDB" id="A0A1V1PG47"/>
<accession>A0A1V1PG47</accession>
<dbReference type="CDD" id="cd07983">
    <property type="entry name" value="LPLAT_DUF374-like"/>
    <property type="match status" value="1"/>
</dbReference>
<protein>
    <recommendedName>
        <fullName evidence="1">DUF374 domain-containing protein</fullName>
    </recommendedName>
</protein>
<evidence type="ECO:0000313" key="2">
    <source>
        <dbReference type="EMBL" id="ETR73871.1"/>
    </source>
</evidence>
<gene>
    <name evidence="2" type="ORF">OMM_00622</name>
</gene>
<sequence length="229" mass="26426">MTQKVFNPNHLRNDMKWRMVGIAGKWFIDALFATIRMDIHGWDQVAPLMTSKRFLFVFWHSRILPVCYTHKGYNAAIMVSQSEDGEIIAQVIYRQGHEPVRGSSTRGGREALYHIADALKTTNRPGVIIPDGPLGPRFKVQHGIIRLAQLTGYPIISVTGSFSHMKILNSWDRFIIPRPFSHCLLMYGKPIYVPPDADTELQENLRYQLECEMNRITFLVDHYFGHDIR</sequence>
<evidence type="ECO:0000259" key="1">
    <source>
        <dbReference type="Pfam" id="PF04028"/>
    </source>
</evidence>
<comment type="caution">
    <text evidence="2">The sequence shown here is derived from an EMBL/GenBank/DDBJ whole genome shotgun (WGS) entry which is preliminary data.</text>
</comment>
<evidence type="ECO:0000313" key="3">
    <source>
        <dbReference type="Proteomes" id="UP000189670"/>
    </source>
</evidence>